<dbReference type="OrthoDB" id="3637276at2"/>
<gene>
    <name evidence="3" type="ORF">SAMN05216418_2022</name>
</gene>
<feature type="region of interest" description="Disordered" evidence="1">
    <location>
        <begin position="175"/>
        <end position="218"/>
    </location>
</feature>
<dbReference type="STRING" id="993073.AS029_08785"/>
<evidence type="ECO:0000256" key="1">
    <source>
        <dbReference type="SAM" id="MobiDB-lite"/>
    </source>
</evidence>
<feature type="transmembrane region" description="Helical" evidence="2">
    <location>
        <begin position="91"/>
        <end position="111"/>
    </location>
</feature>
<proteinExistence type="predicted"/>
<sequence length="218" mass="22720">MSDSSYTYDDGSGLAALAFLIVLLPLLLISLFAGYIISSFFLLKIFEKAGVQGKWRAWVPIYNTLVAAKLGDVSPWAYLIVVVGASVLSNIPVIGFVFGLVAVAASVVVAWRIGLKFGKDWPLLLLWLIPGVGTLIWLGILAFGSARWNPAIAPAPWANTVAADKTVWDGVPVQPGQQVSGPGYGGPGYGGPAAPPASGMTPPPAPGTTPPPPAPPQY</sequence>
<keyword evidence="2" id="KW-0472">Membrane</keyword>
<organism evidence="3 4">
    <name type="scientific">Microbacterium enclense</name>
    <dbReference type="NCBI Taxonomy" id="993073"/>
    <lineage>
        <taxon>Bacteria</taxon>
        <taxon>Bacillati</taxon>
        <taxon>Actinomycetota</taxon>
        <taxon>Actinomycetes</taxon>
        <taxon>Micrococcales</taxon>
        <taxon>Microbacteriaceae</taxon>
        <taxon>Microbacterium</taxon>
    </lineage>
</organism>
<dbReference type="EMBL" id="FMYG01000004">
    <property type="protein sequence ID" value="SDC31734.1"/>
    <property type="molecule type" value="Genomic_DNA"/>
</dbReference>
<evidence type="ECO:0000313" key="3">
    <source>
        <dbReference type="EMBL" id="SDC31734.1"/>
    </source>
</evidence>
<feature type="transmembrane region" description="Helical" evidence="2">
    <location>
        <begin position="12"/>
        <end position="43"/>
    </location>
</feature>
<evidence type="ECO:0008006" key="5">
    <source>
        <dbReference type="Google" id="ProtNLM"/>
    </source>
</evidence>
<dbReference type="Proteomes" id="UP000183203">
    <property type="component" value="Unassembled WGS sequence"/>
</dbReference>
<evidence type="ECO:0000313" key="4">
    <source>
        <dbReference type="Proteomes" id="UP000183203"/>
    </source>
</evidence>
<reference evidence="3 4" key="1">
    <citation type="submission" date="2016-09" db="EMBL/GenBank/DDBJ databases">
        <authorList>
            <person name="Capua I."/>
            <person name="De Benedictis P."/>
            <person name="Joannis T."/>
            <person name="Lombin L.H."/>
            <person name="Cattoli G."/>
        </authorList>
    </citation>
    <scope>NUCLEOTIDE SEQUENCE [LARGE SCALE GENOMIC DNA]</scope>
    <source>
        <strain evidence="3 4">NIO-1002</strain>
    </source>
</reference>
<keyword evidence="2" id="KW-1133">Transmembrane helix</keyword>
<feature type="transmembrane region" description="Helical" evidence="2">
    <location>
        <begin position="64"/>
        <end position="85"/>
    </location>
</feature>
<dbReference type="RefSeq" id="WP_058232215.1">
    <property type="nucleotide sequence ID" value="NZ_FMYG01000004.1"/>
</dbReference>
<feature type="compositionally biased region" description="Pro residues" evidence="1">
    <location>
        <begin position="201"/>
        <end position="218"/>
    </location>
</feature>
<protein>
    <recommendedName>
        <fullName evidence="5">Large exoprotein</fullName>
    </recommendedName>
</protein>
<evidence type="ECO:0000256" key="2">
    <source>
        <dbReference type="SAM" id="Phobius"/>
    </source>
</evidence>
<accession>A0A1G6KL97</accession>
<name>A0A1G6KL97_9MICO</name>
<keyword evidence="2" id="KW-0812">Transmembrane</keyword>
<feature type="transmembrane region" description="Helical" evidence="2">
    <location>
        <begin position="123"/>
        <end position="144"/>
    </location>
</feature>
<dbReference type="AlphaFoldDB" id="A0A1G6KL97"/>
<feature type="compositionally biased region" description="Gly residues" evidence="1">
    <location>
        <begin position="182"/>
        <end position="191"/>
    </location>
</feature>